<accession>A0A1E1XVT8</accession>
<feature type="compositionally biased region" description="Pro residues" evidence="1">
    <location>
        <begin position="73"/>
        <end position="82"/>
    </location>
</feature>
<evidence type="ECO:0000256" key="1">
    <source>
        <dbReference type="SAM" id="MobiDB-lite"/>
    </source>
</evidence>
<protein>
    <submittedName>
        <fullName evidence="2">Putative host cell transcription factor hcfc1</fullName>
    </submittedName>
</protein>
<evidence type="ECO:0000313" key="2">
    <source>
        <dbReference type="EMBL" id="JAU03267.1"/>
    </source>
</evidence>
<reference evidence="2" key="2">
    <citation type="journal article" date="2017" name="Front. Cell. Infect. Microbiol.">
        <title>Analysis of the Salivary Gland Transcriptome of Unfed and Partially Fed Amblyomma sculptum Ticks and Descriptive Proteome of the Saliva.</title>
        <authorList>
            <person name="Esteves E."/>
            <person name="Maruyama S.R."/>
            <person name="Kawahara R."/>
            <person name="Fujita A."/>
            <person name="Martins L.A."/>
            <person name="Righi A.A."/>
            <person name="Costa F.B."/>
            <person name="Palmisano G."/>
            <person name="Labruna M.B."/>
            <person name="Sa-Nunes A."/>
            <person name="Ribeiro J.M.C."/>
            <person name="Fogaca A.C."/>
        </authorList>
    </citation>
    <scope>NUCLEOTIDE SEQUENCE</scope>
</reference>
<feature type="compositionally biased region" description="Basic and acidic residues" evidence="1">
    <location>
        <begin position="175"/>
        <end position="188"/>
    </location>
</feature>
<feature type="non-terminal residue" evidence="2">
    <location>
        <position position="296"/>
    </location>
</feature>
<dbReference type="EMBL" id="GFAA01000168">
    <property type="protein sequence ID" value="JAU03267.1"/>
    <property type="molecule type" value="mRNA"/>
</dbReference>
<dbReference type="AlphaFoldDB" id="A0A1E1XVT8"/>
<sequence length="296" mass="30079">MRGLCAPAPVPPPLDSLLLAAAACCWLPCAASLSWMTTLSTRRKNACEDILEVRAPIEGSCSSRPPLGSRPPGVTPGPPTGPPGAVITTVECVNRSWIVPAAVRWMPDVPGCGEETAEVRPAALASSRSFSSRARRSEARRALSVLSSANRAAMEVSTVDPSDRAPSSSSRRTTCRAEGHPRDNRSNRDVASSKPSSEHALDVSVSTASLRCCSSTTLSNCEDSSSMGTTSMGLLGVFSAAGAGTTGAVGNTGGVVNGAAAAAAAAADDARASATVVGWWCGGCCCCCCCCCCCSC</sequence>
<name>A0A1E1XVT8_AMBSC</name>
<reference evidence="2" key="1">
    <citation type="submission" date="2016-09" db="EMBL/GenBank/DDBJ databases">
        <authorList>
            <person name="Capua I."/>
            <person name="De Benedictis P."/>
            <person name="Joannis T."/>
            <person name="Lombin L.H."/>
            <person name="Cattoli G."/>
        </authorList>
    </citation>
    <scope>NUCLEOTIDE SEQUENCE</scope>
</reference>
<feature type="region of interest" description="Disordered" evidence="1">
    <location>
        <begin position="151"/>
        <end position="202"/>
    </location>
</feature>
<proteinExistence type="evidence at transcript level"/>
<feature type="region of interest" description="Disordered" evidence="1">
    <location>
        <begin position="61"/>
        <end position="83"/>
    </location>
</feature>
<feature type="compositionally biased region" description="Low complexity" evidence="1">
    <location>
        <begin position="61"/>
        <end position="72"/>
    </location>
</feature>
<organism evidence="2">
    <name type="scientific">Amblyomma sculptum</name>
    <name type="common">Tick</name>
    <dbReference type="NCBI Taxonomy" id="1581419"/>
    <lineage>
        <taxon>Eukaryota</taxon>
        <taxon>Metazoa</taxon>
        <taxon>Ecdysozoa</taxon>
        <taxon>Arthropoda</taxon>
        <taxon>Chelicerata</taxon>
        <taxon>Arachnida</taxon>
        <taxon>Acari</taxon>
        <taxon>Parasitiformes</taxon>
        <taxon>Ixodida</taxon>
        <taxon>Ixodoidea</taxon>
        <taxon>Ixodidae</taxon>
        <taxon>Amblyomminae</taxon>
        <taxon>Amblyomma</taxon>
    </lineage>
</organism>